<dbReference type="Pfam" id="PF01883">
    <property type="entry name" value="FeS_assembly_P"/>
    <property type="match status" value="1"/>
</dbReference>
<dbReference type="InterPro" id="IPR052339">
    <property type="entry name" value="Fe-S_Maturation_MIP18"/>
</dbReference>
<comment type="caution">
    <text evidence="4">The sequence shown here is derived from an EMBL/GenBank/DDBJ whole genome shotgun (WGS) entry which is preliminary data.</text>
</comment>
<keyword evidence="5" id="KW-1185">Reference proteome</keyword>
<protein>
    <submittedName>
        <fullName evidence="4">Phenylacetate-CoA oxygenase subunit PaaJ</fullName>
    </submittedName>
</protein>
<dbReference type="Pfam" id="PF23451">
    <property type="entry name" value="Zn_ribbon_PaaD"/>
    <property type="match status" value="1"/>
</dbReference>
<reference evidence="4" key="1">
    <citation type="submission" date="2021-04" db="EMBL/GenBank/DDBJ databases">
        <title>Genome based classification of Actinospica acidithermotolerans sp. nov., an actinobacterium isolated from an Indonesian hot spring.</title>
        <authorList>
            <person name="Kusuma A.B."/>
            <person name="Putra K.E."/>
            <person name="Nafisah S."/>
            <person name="Loh J."/>
            <person name="Nouioui I."/>
            <person name="Goodfellow M."/>
        </authorList>
    </citation>
    <scope>NUCLEOTIDE SEQUENCE</scope>
    <source>
        <strain evidence="4">MGRD01-02</strain>
    </source>
</reference>
<proteinExistence type="predicted"/>
<accession>A0A941IIP5</accession>
<dbReference type="InterPro" id="IPR002744">
    <property type="entry name" value="MIP18-like"/>
</dbReference>
<gene>
    <name evidence="4" type="primary">paaJ</name>
    <name evidence="4" type="ORF">KDK95_08550</name>
</gene>
<evidence type="ECO:0000313" key="4">
    <source>
        <dbReference type="EMBL" id="MBR7826348.1"/>
    </source>
</evidence>
<dbReference type="InterPro" id="IPR034904">
    <property type="entry name" value="FSCA_dom_sf"/>
</dbReference>
<dbReference type="Gene3D" id="3.30.300.130">
    <property type="entry name" value="Fe-S cluster assembly (FSCA)"/>
    <property type="match status" value="1"/>
</dbReference>
<evidence type="ECO:0000256" key="1">
    <source>
        <dbReference type="SAM" id="MobiDB-lite"/>
    </source>
</evidence>
<dbReference type="PANTHER" id="PTHR42831:SF3">
    <property type="entry name" value="1,2-PHENYLACETYL-COA EPOXIDASE, SUBUNIT D-RELATED"/>
    <property type="match status" value="1"/>
</dbReference>
<feature type="domain" description="MIP18 family-like" evidence="2">
    <location>
        <begin position="66"/>
        <end position="128"/>
    </location>
</feature>
<evidence type="ECO:0000259" key="2">
    <source>
        <dbReference type="Pfam" id="PF01883"/>
    </source>
</evidence>
<evidence type="ECO:0000259" key="3">
    <source>
        <dbReference type="Pfam" id="PF23451"/>
    </source>
</evidence>
<dbReference type="SUPFAM" id="SSF117916">
    <property type="entry name" value="Fe-S cluster assembly (FSCA) domain-like"/>
    <property type="match status" value="1"/>
</dbReference>
<name>A0A941IIP5_9ACTN</name>
<dbReference type="EMBL" id="JAGSOH010000016">
    <property type="protein sequence ID" value="MBR7826348.1"/>
    <property type="molecule type" value="Genomic_DNA"/>
</dbReference>
<sequence length="219" mass="22772">MTATVGGTRATTESGTASGARATTTSKPVMATVSGTRATTASGTRAETVSGTVTATVSGARSVAATVTDPELPMLTLDELGVLRSVAEDDDGRVVVSITPTYTGCPAMDAMRDDLEHALRDAGYADVEIRTVLAPAWSSDWISESGRRKLAEAGIAPPGSVRRRTGPVPLTLGPTVSRVVCPRCGSADTEEVSRFSATACKALRRCRSCAEPFEHVKEI</sequence>
<dbReference type="NCBIfam" id="TIGR02159">
    <property type="entry name" value="PA_CoA_Oxy4"/>
    <property type="match status" value="1"/>
</dbReference>
<evidence type="ECO:0000313" key="5">
    <source>
        <dbReference type="Proteomes" id="UP000676325"/>
    </source>
</evidence>
<dbReference type="PANTHER" id="PTHR42831">
    <property type="entry name" value="FE-S PROTEIN MATURATION AUXILIARY FACTOR YITW"/>
    <property type="match status" value="1"/>
</dbReference>
<feature type="region of interest" description="Disordered" evidence="1">
    <location>
        <begin position="1"/>
        <end position="28"/>
    </location>
</feature>
<feature type="domain" description="PaaD zinc beta ribbon" evidence="3">
    <location>
        <begin position="174"/>
        <end position="217"/>
    </location>
</feature>
<organism evidence="4 5">
    <name type="scientific">Actinospica acidithermotolerans</name>
    <dbReference type="NCBI Taxonomy" id="2828514"/>
    <lineage>
        <taxon>Bacteria</taxon>
        <taxon>Bacillati</taxon>
        <taxon>Actinomycetota</taxon>
        <taxon>Actinomycetes</taxon>
        <taxon>Catenulisporales</taxon>
        <taxon>Actinospicaceae</taxon>
        <taxon>Actinospica</taxon>
    </lineage>
</organism>
<dbReference type="Proteomes" id="UP000676325">
    <property type="component" value="Unassembled WGS sequence"/>
</dbReference>
<dbReference type="InterPro" id="IPR056572">
    <property type="entry name" value="Zn_ribbon_PaaD"/>
</dbReference>
<dbReference type="InterPro" id="IPR011883">
    <property type="entry name" value="PaaD-like"/>
</dbReference>
<dbReference type="AlphaFoldDB" id="A0A941IIP5"/>